<feature type="compositionally biased region" description="Basic and acidic residues" evidence="13">
    <location>
        <begin position="23"/>
        <end position="34"/>
    </location>
</feature>
<keyword evidence="10" id="KW-0804">Transcription</keyword>
<evidence type="ECO:0000256" key="11">
    <source>
        <dbReference type="ARBA" id="ARBA00029829"/>
    </source>
</evidence>
<feature type="domain" description="Anti-sigma K factor RskA C-terminal" evidence="16">
    <location>
        <begin position="395"/>
        <end position="519"/>
    </location>
</feature>
<dbReference type="Gene3D" id="1.10.10.1320">
    <property type="entry name" value="Anti-sigma factor, zinc-finger domain"/>
    <property type="match status" value="1"/>
</dbReference>
<evidence type="ECO:0000256" key="5">
    <source>
        <dbReference type="ARBA" id="ARBA00022692"/>
    </source>
</evidence>
<proteinExistence type="inferred from homology"/>
<dbReference type="GO" id="GO:0003677">
    <property type="term" value="F:DNA binding"/>
    <property type="evidence" value="ECO:0007669"/>
    <property type="project" value="InterPro"/>
</dbReference>
<evidence type="ECO:0000256" key="8">
    <source>
        <dbReference type="ARBA" id="ARBA00023082"/>
    </source>
</evidence>
<keyword evidence="5 14" id="KW-0812">Transmembrane</keyword>
<evidence type="ECO:0000256" key="13">
    <source>
        <dbReference type="SAM" id="MobiDB-lite"/>
    </source>
</evidence>
<evidence type="ECO:0000259" key="17">
    <source>
        <dbReference type="Pfam" id="PF22618"/>
    </source>
</evidence>
<name>A0A7W5XL60_9MICC</name>
<dbReference type="InterPro" id="IPR013249">
    <property type="entry name" value="RNA_pol_sigma70_r4_t2"/>
</dbReference>
<evidence type="ECO:0000256" key="10">
    <source>
        <dbReference type="ARBA" id="ARBA00023163"/>
    </source>
</evidence>
<feature type="domain" description="RNA polymerase sigma factor 70 region 4 type 2" evidence="15">
    <location>
        <begin position="197"/>
        <end position="243"/>
    </location>
</feature>
<dbReference type="Pfam" id="PF10099">
    <property type="entry name" value="RskA_C"/>
    <property type="match status" value="1"/>
</dbReference>
<evidence type="ECO:0000259" key="16">
    <source>
        <dbReference type="Pfam" id="PF10099"/>
    </source>
</evidence>
<protein>
    <recommendedName>
        <fullName evidence="12">Regulator of SigK</fullName>
    </recommendedName>
    <alternativeName>
        <fullName evidence="11">Sigma-K anti-sigma factor RskA</fullName>
    </alternativeName>
</protein>
<keyword evidence="7" id="KW-0805">Transcription regulation</keyword>
<dbReference type="InterPro" id="IPR051474">
    <property type="entry name" value="Anti-sigma-K/W_factor"/>
</dbReference>
<dbReference type="GO" id="GO:0005886">
    <property type="term" value="C:plasma membrane"/>
    <property type="evidence" value="ECO:0007669"/>
    <property type="project" value="UniProtKB-SubCell"/>
</dbReference>
<dbReference type="InterPro" id="IPR036388">
    <property type="entry name" value="WH-like_DNA-bd_sf"/>
</dbReference>
<dbReference type="InterPro" id="IPR053877">
    <property type="entry name" value="RskA_N"/>
</dbReference>
<sequence>MSQTPGDDPRWASSPADPQQDPAGHDDAGHRDTGPDGETVEQDFAQEEPSLADLLAGTARGETASFSAFFESTADVVYGLALLVHADADGARTATVAVYQHLWDQADARARDLRLQSQTSVTLTHEYAGFNDAESAAETDTYRPNEYELVLEWLVPLTHRIFVERFREGIATPIPLDPVPQDQGGVAGLPEEVLEDLLALSDSQAQSVALTYLAGLTHQQVAERVGAAVPSVKSRLRDAMTRMHAQRSERRADSDPILRAAVTREDVARSGAVNRNFTNAIAADLDKGLLVELAELYALDGLDDRERALLDERALTAEPGEAQQWETRVLAARRTLSEIFAADPVPPPSHLLDEVLHSVGDQEVGVGLVEEFSNHTGEEPRRRPVLKRWMFIAGFLLVLLVGGLVIWQVSVPRDIEAVAEADPQAHLVQGYEMADGGQVDAVFSQEEDLGYVEFNDVPELDEGATYQVWLLPTGTGSPSSVGNFTAEELQSENLQVQRLAQYRTLMITVESIRGLERPQGDTVAEFQLR</sequence>
<dbReference type="InterPro" id="IPR018764">
    <property type="entry name" value="RskA_C"/>
</dbReference>
<comment type="similarity">
    <text evidence="3">Belongs to the sigma-70 factor family. ECF subfamily.</text>
</comment>
<dbReference type="SUPFAM" id="SSF88659">
    <property type="entry name" value="Sigma3 and sigma4 domains of RNA polymerase sigma factors"/>
    <property type="match status" value="1"/>
</dbReference>
<evidence type="ECO:0000256" key="2">
    <source>
        <dbReference type="ARBA" id="ARBA00004236"/>
    </source>
</evidence>
<feature type="domain" description="Anti-sigma-K factor RskA N-terminal" evidence="17">
    <location>
        <begin position="290"/>
        <end position="336"/>
    </location>
</feature>
<reference evidence="18 19" key="1">
    <citation type="submission" date="2020-08" db="EMBL/GenBank/DDBJ databases">
        <title>Sequencing the genomes of 1000 actinobacteria strains.</title>
        <authorList>
            <person name="Klenk H.-P."/>
        </authorList>
    </citation>
    <scope>NUCLEOTIDE SEQUENCE [LARGE SCALE GENOMIC DNA]</scope>
    <source>
        <strain evidence="18 19">DSM 28238</strain>
    </source>
</reference>
<dbReference type="Pfam" id="PF08281">
    <property type="entry name" value="Sigma70_r4_2"/>
    <property type="match status" value="1"/>
</dbReference>
<dbReference type="InterPro" id="IPR013324">
    <property type="entry name" value="RNA_pol_sigma_r3/r4-like"/>
</dbReference>
<keyword evidence="19" id="KW-1185">Reference proteome</keyword>
<evidence type="ECO:0000313" key="19">
    <source>
        <dbReference type="Proteomes" id="UP000547528"/>
    </source>
</evidence>
<feature type="region of interest" description="Disordered" evidence="13">
    <location>
        <begin position="1"/>
        <end position="42"/>
    </location>
</feature>
<evidence type="ECO:0000259" key="15">
    <source>
        <dbReference type="Pfam" id="PF08281"/>
    </source>
</evidence>
<gene>
    <name evidence="18" type="ORF">FHX47_001366</name>
</gene>
<dbReference type="PANTHER" id="PTHR37461">
    <property type="entry name" value="ANTI-SIGMA-K FACTOR RSKA"/>
    <property type="match status" value="1"/>
</dbReference>
<dbReference type="GO" id="GO:0016989">
    <property type="term" value="F:sigma factor antagonist activity"/>
    <property type="evidence" value="ECO:0007669"/>
    <property type="project" value="TreeGrafter"/>
</dbReference>
<dbReference type="GO" id="GO:0016987">
    <property type="term" value="F:sigma factor activity"/>
    <property type="evidence" value="ECO:0007669"/>
    <property type="project" value="UniProtKB-KW"/>
</dbReference>
<comment type="caution">
    <text evidence="18">The sequence shown here is derived from an EMBL/GenBank/DDBJ whole genome shotgun (WGS) entry which is preliminary data.</text>
</comment>
<organism evidence="18 19">
    <name type="scientific">Garicola koreensis</name>
    <dbReference type="NCBI Taxonomy" id="1262554"/>
    <lineage>
        <taxon>Bacteria</taxon>
        <taxon>Bacillati</taxon>
        <taxon>Actinomycetota</taxon>
        <taxon>Actinomycetes</taxon>
        <taxon>Micrococcales</taxon>
        <taxon>Micrococcaceae</taxon>
        <taxon>Garicola</taxon>
    </lineage>
</organism>
<evidence type="ECO:0000256" key="4">
    <source>
        <dbReference type="ARBA" id="ARBA00022475"/>
    </source>
</evidence>
<evidence type="ECO:0000256" key="9">
    <source>
        <dbReference type="ARBA" id="ARBA00023136"/>
    </source>
</evidence>
<feature type="transmembrane region" description="Helical" evidence="14">
    <location>
        <begin position="389"/>
        <end position="407"/>
    </location>
</feature>
<evidence type="ECO:0000256" key="3">
    <source>
        <dbReference type="ARBA" id="ARBA00010641"/>
    </source>
</evidence>
<dbReference type="Proteomes" id="UP000547528">
    <property type="component" value="Unassembled WGS sequence"/>
</dbReference>
<dbReference type="RefSeq" id="WP_183358168.1">
    <property type="nucleotide sequence ID" value="NZ_BAABKR010000001.1"/>
</dbReference>
<dbReference type="GO" id="GO:0006352">
    <property type="term" value="P:DNA-templated transcription initiation"/>
    <property type="evidence" value="ECO:0007669"/>
    <property type="project" value="InterPro"/>
</dbReference>
<keyword evidence="8" id="KW-0731">Sigma factor</keyword>
<keyword evidence="6 14" id="KW-1133">Transmembrane helix</keyword>
<dbReference type="GO" id="GO:0006417">
    <property type="term" value="P:regulation of translation"/>
    <property type="evidence" value="ECO:0007669"/>
    <property type="project" value="TreeGrafter"/>
</dbReference>
<dbReference type="InterPro" id="IPR041916">
    <property type="entry name" value="Anti_sigma_zinc_sf"/>
</dbReference>
<keyword evidence="9 14" id="KW-0472">Membrane</keyword>
<evidence type="ECO:0000256" key="1">
    <source>
        <dbReference type="ARBA" id="ARBA00004167"/>
    </source>
</evidence>
<evidence type="ECO:0000256" key="12">
    <source>
        <dbReference type="ARBA" id="ARBA00030803"/>
    </source>
</evidence>
<comment type="subcellular location">
    <subcellularLocation>
        <location evidence="2">Cell membrane</location>
    </subcellularLocation>
    <subcellularLocation>
        <location evidence="1">Membrane</location>
        <topology evidence="1">Single-pass membrane protein</topology>
    </subcellularLocation>
</comment>
<evidence type="ECO:0000256" key="14">
    <source>
        <dbReference type="SAM" id="Phobius"/>
    </source>
</evidence>
<accession>A0A7W5XL60</accession>
<dbReference type="Pfam" id="PF22618">
    <property type="entry name" value="RskA_N"/>
    <property type="match status" value="1"/>
</dbReference>
<dbReference type="Gene3D" id="1.10.10.10">
    <property type="entry name" value="Winged helix-like DNA-binding domain superfamily/Winged helix DNA-binding domain"/>
    <property type="match status" value="1"/>
</dbReference>
<dbReference type="EMBL" id="JACIBT010000003">
    <property type="protein sequence ID" value="MBB3667745.1"/>
    <property type="molecule type" value="Genomic_DNA"/>
</dbReference>
<keyword evidence="4" id="KW-1003">Cell membrane</keyword>
<evidence type="ECO:0000313" key="18">
    <source>
        <dbReference type="EMBL" id="MBB3667745.1"/>
    </source>
</evidence>
<dbReference type="PANTHER" id="PTHR37461:SF1">
    <property type="entry name" value="ANTI-SIGMA-K FACTOR RSKA"/>
    <property type="match status" value="1"/>
</dbReference>
<dbReference type="AlphaFoldDB" id="A0A7W5XL60"/>
<evidence type="ECO:0000256" key="6">
    <source>
        <dbReference type="ARBA" id="ARBA00022989"/>
    </source>
</evidence>
<evidence type="ECO:0000256" key="7">
    <source>
        <dbReference type="ARBA" id="ARBA00023015"/>
    </source>
</evidence>